<gene>
    <name evidence="1" type="ORF">HAX54_031161</name>
</gene>
<sequence length="170" mass="18249">MGTSVSPSMSRQADPVECGSLSLFLELTVKRGLGQPYPNLVRNWSRSPKEPAAGRNQRIVPRAHREAGGCESGSSGEWPCTRAYTELGGGGCHAPGEWGILWRTVTGGWIRTLIEWLQKGCGVGTSVSPSMSRQADPVECGDLVAVLGIDDEEGTWPTLPKPGRELEPFS</sequence>
<dbReference type="EMBL" id="JACEIK010000393">
    <property type="protein sequence ID" value="MCD7456284.1"/>
    <property type="molecule type" value="Genomic_DNA"/>
</dbReference>
<name>A0ABS8SBP3_DATST</name>
<evidence type="ECO:0000313" key="2">
    <source>
        <dbReference type="Proteomes" id="UP000823775"/>
    </source>
</evidence>
<dbReference type="Proteomes" id="UP000823775">
    <property type="component" value="Unassembled WGS sequence"/>
</dbReference>
<proteinExistence type="predicted"/>
<keyword evidence="2" id="KW-1185">Reference proteome</keyword>
<organism evidence="1 2">
    <name type="scientific">Datura stramonium</name>
    <name type="common">Jimsonweed</name>
    <name type="synonym">Common thornapple</name>
    <dbReference type="NCBI Taxonomy" id="4076"/>
    <lineage>
        <taxon>Eukaryota</taxon>
        <taxon>Viridiplantae</taxon>
        <taxon>Streptophyta</taxon>
        <taxon>Embryophyta</taxon>
        <taxon>Tracheophyta</taxon>
        <taxon>Spermatophyta</taxon>
        <taxon>Magnoliopsida</taxon>
        <taxon>eudicotyledons</taxon>
        <taxon>Gunneridae</taxon>
        <taxon>Pentapetalae</taxon>
        <taxon>asterids</taxon>
        <taxon>lamiids</taxon>
        <taxon>Solanales</taxon>
        <taxon>Solanaceae</taxon>
        <taxon>Solanoideae</taxon>
        <taxon>Datureae</taxon>
        <taxon>Datura</taxon>
    </lineage>
</organism>
<comment type="caution">
    <text evidence="1">The sequence shown here is derived from an EMBL/GenBank/DDBJ whole genome shotgun (WGS) entry which is preliminary data.</text>
</comment>
<evidence type="ECO:0000313" key="1">
    <source>
        <dbReference type="EMBL" id="MCD7456284.1"/>
    </source>
</evidence>
<reference evidence="1 2" key="1">
    <citation type="journal article" date="2021" name="BMC Genomics">
        <title>Datura genome reveals duplications of psychoactive alkaloid biosynthetic genes and high mutation rate following tissue culture.</title>
        <authorList>
            <person name="Rajewski A."/>
            <person name="Carter-House D."/>
            <person name="Stajich J."/>
            <person name="Litt A."/>
        </authorList>
    </citation>
    <scope>NUCLEOTIDE SEQUENCE [LARGE SCALE GENOMIC DNA]</scope>
    <source>
        <strain evidence="1">AR-01</strain>
    </source>
</reference>
<protein>
    <submittedName>
        <fullName evidence="1">Uncharacterized protein</fullName>
    </submittedName>
</protein>
<accession>A0ABS8SBP3</accession>